<name>A0A6B0U635_IXORI</name>
<feature type="region of interest" description="Disordered" evidence="1">
    <location>
        <begin position="57"/>
        <end position="88"/>
    </location>
</feature>
<sequence length="88" mass="9552">MASGEHSLTPSGRIKRPPLETVCEWVLAAWDMVSPGIVESSFKKTGLSNALDGTEDDAIWNASDDDNHDDRSHGTECESSNSDSEETK</sequence>
<accession>A0A6B0U635</accession>
<reference evidence="2" key="1">
    <citation type="submission" date="2019-12" db="EMBL/GenBank/DDBJ databases">
        <title>An insight into the sialome of adult female Ixodes ricinus ticks feeding for 6 days.</title>
        <authorList>
            <person name="Perner J."/>
            <person name="Ribeiro J.M.C."/>
        </authorList>
    </citation>
    <scope>NUCLEOTIDE SEQUENCE</scope>
    <source>
        <strain evidence="2">Semi-engorged</strain>
        <tissue evidence="2">Salivary glands</tissue>
    </source>
</reference>
<dbReference type="EMBL" id="GIFC01003748">
    <property type="protein sequence ID" value="MXU85831.1"/>
    <property type="molecule type" value="Transcribed_RNA"/>
</dbReference>
<proteinExistence type="predicted"/>
<evidence type="ECO:0000256" key="1">
    <source>
        <dbReference type="SAM" id="MobiDB-lite"/>
    </source>
</evidence>
<organism evidence="2">
    <name type="scientific">Ixodes ricinus</name>
    <name type="common">Common tick</name>
    <name type="synonym">Acarus ricinus</name>
    <dbReference type="NCBI Taxonomy" id="34613"/>
    <lineage>
        <taxon>Eukaryota</taxon>
        <taxon>Metazoa</taxon>
        <taxon>Ecdysozoa</taxon>
        <taxon>Arthropoda</taxon>
        <taxon>Chelicerata</taxon>
        <taxon>Arachnida</taxon>
        <taxon>Acari</taxon>
        <taxon>Parasitiformes</taxon>
        <taxon>Ixodida</taxon>
        <taxon>Ixodoidea</taxon>
        <taxon>Ixodidae</taxon>
        <taxon>Ixodinae</taxon>
        <taxon>Ixodes</taxon>
    </lineage>
</organism>
<evidence type="ECO:0000313" key="2">
    <source>
        <dbReference type="EMBL" id="MXU85831.1"/>
    </source>
</evidence>
<dbReference type="AlphaFoldDB" id="A0A6B0U635"/>
<feature type="compositionally biased region" description="Acidic residues" evidence="1">
    <location>
        <begin position="57"/>
        <end position="67"/>
    </location>
</feature>
<protein>
    <submittedName>
        <fullName evidence="2">Putative pogo transposable element</fullName>
    </submittedName>
</protein>